<dbReference type="EMBL" id="CP003199">
    <property type="protein sequence ID" value="AEW45869.1"/>
    <property type="molecule type" value="Genomic_DNA"/>
</dbReference>
<dbReference type="Proteomes" id="UP000009135">
    <property type="component" value="Chromosome"/>
</dbReference>
<evidence type="ECO:0000313" key="2">
    <source>
        <dbReference type="Proteomes" id="UP000009135"/>
    </source>
</evidence>
<dbReference type="KEGG" id="mhe:MHC_05065"/>
<gene>
    <name evidence="1" type="ordered locus">MHC_05065</name>
</gene>
<dbReference type="OrthoDB" id="402366at2"/>
<evidence type="ECO:0000313" key="1">
    <source>
        <dbReference type="EMBL" id="AEW45869.1"/>
    </source>
</evidence>
<name>H6N897_MYCHN</name>
<keyword evidence="2" id="KW-1185">Reference proteome</keyword>
<reference evidence="1 2" key="1">
    <citation type="journal article" date="2012" name="J. Bacteriol.">
        <title>Complete genome sequence of Mycoplasma haemocanis strain Illinois.</title>
        <authorList>
            <person name="do Nascimento N.C."/>
            <person name="Guimaraes A.M."/>
            <person name="Santos A.P."/>
            <person name="Sanmiguel P.J."/>
            <person name="Messick J.B."/>
        </authorList>
    </citation>
    <scope>NUCLEOTIDE SEQUENCE [LARGE SCALE GENOMIC DNA]</scope>
    <source>
        <strain evidence="1 2">Illinois</strain>
    </source>
</reference>
<dbReference type="HOGENOM" id="CLU_1420079_0_0_14"/>
<dbReference type="AlphaFoldDB" id="H6N897"/>
<protein>
    <submittedName>
        <fullName evidence="1">Uncharacterized protein</fullName>
    </submittedName>
</protein>
<organism evidence="1 2">
    <name type="scientific">Mycoplasma haemocanis (strain Illinois)</name>
    <dbReference type="NCBI Taxonomy" id="1111676"/>
    <lineage>
        <taxon>Bacteria</taxon>
        <taxon>Bacillati</taxon>
        <taxon>Mycoplasmatota</taxon>
        <taxon>Mollicutes</taxon>
        <taxon>Mycoplasmataceae</taxon>
        <taxon>Mycoplasma</taxon>
    </lineage>
</organism>
<sequence>MSLRSKSLLVLVGLTSGVGVERFLSSQGELRPEPVITKEEQEGKPASKAKLYAIYHSTILQDPENGNKPYPEVKGISRTPLTEDFINEDEELKKCVWRGNLENRAYAAWDSRRKVWECSDAMQYKDWFNGAMEDLPINEGKILGEMKKVKNLTDSLRGEKEKLGKDGGWQEMLEKCKKSYVENFSESSAENDTAWFCNILLWKIDQGK</sequence>
<accession>H6N897</accession>
<proteinExistence type="predicted"/>
<dbReference type="STRING" id="1111676.MHC_05065"/>